<dbReference type="GeneID" id="59345801"/>
<evidence type="ECO:0000313" key="2">
    <source>
        <dbReference type="Proteomes" id="UP000636479"/>
    </source>
</evidence>
<organism evidence="1 2">
    <name type="scientific">Mycena indigotica</name>
    <dbReference type="NCBI Taxonomy" id="2126181"/>
    <lineage>
        <taxon>Eukaryota</taxon>
        <taxon>Fungi</taxon>
        <taxon>Dikarya</taxon>
        <taxon>Basidiomycota</taxon>
        <taxon>Agaricomycotina</taxon>
        <taxon>Agaricomycetes</taxon>
        <taxon>Agaricomycetidae</taxon>
        <taxon>Agaricales</taxon>
        <taxon>Marasmiineae</taxon>
        <taxon>Mycenaceae</taxon>
        <taxon>Mycena</taxon>
    </lineage>
</organism>
<gene>
    <name evidence="1" type="ORF">MIND_00655800</name>
</gene>
<accession>A0A8H6W0F8</accession>
<proteinExistence type="predicted"/>
<protein>
    <submittedName>
        <fullName evidence="1">Uncharacterized protein</fullName>
    </submittedName>
</protein>
<dbReference type="AlphaFoldDB" id="A0A8H6W0F8"/>
<evidence type="ECO:0000313" key="1">
    <source>
        <dbReference type="EMBL" id="KAF7300929.1"/>
    </source>
</evidence>
<keyword evidence="2" id="KW-1185">Reference proteome</keyword>
<dbReference type="EMBL" id="JACAZF010000006">
    <property type="protein sequence ID" value="KAF7300929.1"/>
    <property type="molecule type" value="Genomic_DNA"/>
</dbReference>
<dbReference type="RefSeq" id="XP_037218929.1">
    <property type="nucleotide sequence ID" value="XM_037363285.1"/>
</dbReference>
<name>A0A8H6W0F8_9AGAR</name>
<sequence length="230" mass="25472">MAACIVSRDREWHLRLLVVFVVKSWGIARMLLHESNDLPGLAFCYPGLSKPRMAFILHQIQNDCANSSSQIEWLVQSCIAPSLPTVAGHTGDHLGPMDLFRAPTSIVLLEIKSCLEMCSSLLCLFDIREPKRHCPARMRELTMVAFNVALALHSESSSGVDSCCRCFRLDYLPTLDLSLPELSWRKSSNLALSTFSVDPKLVGQSDQTRNVMGGVGSSMGVKADLYTERV</sequence>
<reference evidence="1" key="1">
    <citation type="submission" date="2020-05" db="EMBL/GenBank/DDBJ databases">
        <title>Mycena genomes resolve the evolution of fungal bioluminescence.</title>
        <authorList>
            <person name="Tsai I.J."/>
        </authorList>
    </citation>
    <scope>NUCLEOTIDE SEQUENCE</scope>
    <source>
        <strain evidence="1">171206Taipei</strain>
    </source>
</reference>
<dbReference type="Proteomes" id="UP000636479">
    <property type="component" value="Unassembled WGS sequence"/>
</dbReference>
<comment type="caution">
    <text evidence="1">The sequence shown here is derived from an EMBL/GenBank/DDBJ whole genome shotgun (WGS) entry which is preliminary data.</text>
</comment>